<sequence length="187" mass="20665">MSLYQTSKLYFAPETSNSSLKQFKPGVRNDNLDVPESQSIKPGLTPEQNPLQTVSYKDWESESPQLIFKVVANPPGPKHLTTTQGSTSKPSVQDARIFPKVPTPDTSGLLVEMHELPNESYSKLPQTQEVALNPNACPTPKMPNRRIQSLLIPKQPVPNTTLPSKTPNANLPELKKPNQKMKPTSTV</sequence>
<keyword evidence="2" id="KW-1185">Reference proteome</keyword>
<name>A0ACC2SFI0_9FUNG</name>
<gene>
    <name evidence="1" type="ORF">DSO57_1024982</name>
</gene>
<organism evidence="1 2">
    <name type="scientific">Entomophthora muscae</name>
    <dbReference type="NCBI Taxonomy" id="34485"/>
    <lineage>
        <taxon>Eukaryota</taxon>
        <taxon>Fungi</taxon>
        <taxon>Fungi incertae sedis</taxon>
        <taxon>Zoopagomycota</taxon>
        <taxon>Entomophthoromycotina</taxon>
        <taxon>Entomophthoromycetes</taxon>
        <taxon>Entomophthorales</taxon>
        <taxon>Entomophthoraceae</taxon>
        <taxon>Entomophthora</taxon>
    </lineage>
</organism>
<comment type="caution">
    <text evidence="1">The sequence shown here is derived from an EMBL/GenBank/DDBJ whole genome shotgun (WGS) entry which is preliminary data.</text>
</comment>
<accession>A0ACC2SFI0</accession>
<proteinExistence type="predicted"/>
<dbReference type="EMBL" id="QTSX02005108">
    <property type="protein sequence ID" value="KAJ9061001.1"/>
    <property type="molecule type" value="Genomic_DNA"/>
</dbReference>
<evidence type="ECO:0000313" key="2">
    <source>
        <dbReference type="Proteomes" id="UP001165960"/>
    </source>
</evidence>
<dbReference type="Proteomes" id="UP001165960">
    <property type="component" value="Unassembled WGS sequence"/>
</dbReference>
<protein>
    <submittedName>
        <fullName evidence="1">Uncharacterized protein</fullName>
    </submittedName>
</protein>
<reference evidence="1" key="1">
    <citation type="submission" date="2022-04" db="EMBL/GenBank/DDBJ databases">
        <title>Genome of the entomopathogenic fungus Entomophthora muscae.</title>
        <authorList>
            <person name="Elya C."/>
            <person name="Lovett B.R."/>
            <person name="Lee E."/>
            <person name="Macias A.M."/>
            <person name="Hajek A.E."/>
            <person name="De Bivort B.L."/>
            <person name="Kasson M.T."/>
            <person name="De Fine Licht H.H."/>
            <person name="Stajich J.E."/>
        </authorList>
    </citation>
    <scope>NUCLEOTIDE SEQUENCE</scope>
    <source>
        <strain evidence="1">Berkeley</strain>
    </source>
</reference>
<evidence type="ECO:0000313" key="1">
    <source>
        <dbReference type="EMBL" id="KAJ9061001.1"/>
    </source>
</evidence>